<protein>
    <submittedName>
        <fullName evidence="1">Uncharacterized protein</fullName>
    </submittedName>
</protein>
<proteinExistence type="predicted"/>
<sequence>MAVVWKGLFGSSRFGNPPQIGRALTPSPAEEVDILEMIANRRSRRCRHKCFDKLLEPIDSRKPEMSKFIAVVKTRSL</sequence>
<keyword evidence="2" id="KW-1185">Reference proteome</keyword>
<evidence type="ECO:0000313" key="1">
    <source>
        <dbReference type="EMBL" id="KAG7374388.1"/>
    </source>
</evidence>
<reference evidence="1" key="1">
    <citation type="journal article" date="2021" name="Sci. Rep.">
        <title>Diploid genomic architecture of Nitzschia inconspicua, an elite biomass production diatom.</title>
        <authorList>
            <person name="Oliver A."/>
            <person name="Podell S."/>
            <person name="Pinowska A."/>
            <person name="Traller J.C."/>
            <person name="Smith S.R."/>
            <person name="McClure R."/>
            <person name="Beliaev A."/>
            <person name="Bohutskyi P."/>
            <person name="Hill E.A."/>
            <person name="Rabines A."/>
            <person name="Zheng H."/>
            <person name="Allen L.Z."/>
            <person name="Kuo A."/>
            <person name="Grigoriev I.V."/>
            <person name="Allen A.E."/>
            <person name="Hazlebeck D."/>
            <person name="Allen E.E."/>
        </authorList>
    </citation>
    <scope>NUCLEOTIDE SEQUENCE</scope>
    <source>
        <strain evidence="1">Hildebrandi</strain>
    </source>
</reference>
<dbReference type="Proteomes" id="UP000693970">
    <property type="component" value="Unassembled WGS sequence"/>
</dbReference>
<dbReference type="AlphaFoldDB" id="A0A9K3M6B1"/>
<accession>A0A9K3M6B1</accession>
<evidence type="ECO:0000313" key="2">
    <source>
        <dbReference type="Proteomes" id="UP000693970"/>
    </source>
</evidence>
<gene>
    <name evidence="1" type="ORF">IV203_013483</name>
</gene>
<organism evidence="1 2">
    <name type="scientific">Nitzschia inconspicua</name>
    <dbReference type="NCBI Taxonomy" id="303405"/>
    <lineage>
        <taxon>Eukaryota</taxon>
        <taxon>Sar</taxon>
        <taxon>Stramenopiles</taxon>
        <taxon>Ochrophyta</taxon>
        <taxon>Bacillariophyta</taxon>
        <taxon>Bacillariophyceae</taxon>
        <taxon>Bacillariophycidae</taxon>
        <taxon>Bacillariales</taxon>
        <taxon>Bacillariaceae</taxon>
        <taxon>Nitzschia</taxon>
    </lineage>
</organism>
<name>A0A9K3M6B1_9STRA</name>
<reference evidence="1" key="2">
    <citation type="submission" date="2021-04" db="EMBL/GenBank/DDBJ databases">
        <authorList>
            <person name="Podell S."/>
        </authorList>
    </citation>
    <scope>NUCLEOTIDE SEQUENCE</scope>
    <source>
        <strain evidence="1">Hildebrandi</strain>
    </source>
</reference>
<comment type="caution">
    <text evidence="1">The sequence shown here is derived from an EMBL/GenBank/DDBJ whole genome shotgun (WGS) entry which is preliminary data.</text>
</comment>
<dbReference type="EMBL" id="JAGRRH010000001">
    <property type="protein sequence ID" value="KAG7374388.1"/>
    <property type="molecule type" value="Genomic_DNA"/>
</dbReference>